<reference evidence="11" key="1">
    <citation type="journal article" date="2014" name="Front. Microbiol.">
        <title>High frequency of phylogenetically diverse reductive dehalogenase-homologous genes in deep subseafloor sedimentary metagenomes.</title>
        <authorList>
            <person name="Kawai M."/>
            <person name="Futagami T."/>
            <person name="Toyoda A."/>
            <person name="Takaki Y."/>
            <person name="Nishi S."/>
            <person name="Hori S."/>
            <person name="Arai W."/>
            <person name="Tsubouchi T."/>
            <person name="Morono Y."/>
            <person name="Uchiyama I."/>
            <person name="Ito T."/>
            <person name="Fujiyama A."/>
            <person name="Inagaki F."/>
            <person name="Takami H."/>
        </authorList>
    </citation>
    <scope>NUCLEOTIDE SEQUENCE</scope>
    <source>
        <strain evidence="11">Expedition CK06-06</strain>
    </source>
</reference>
<dbReference type="GO" id="GO:0008841">
    <property type="term" value="F:dihydrofolate synthase activity"/>
    <property type="evidence" value="ECO:0007669"/>
    <property type="project" value="TreeGrafter"/>
</dbReference>
<dbReference type="InterPro" id="IPR001645">
    <property type="entry name" value="Folylpolyglutamate_synth"/>
</dbReference>
<evidence type="ECO:0000256" key="8">
    <source>
        <dbReference type="ARBA" id="ARBA00022842"/>
    </source>
</evidence>
<dbReference type="PROSITE" id="PS01011">
    <property type="entry name" value="FOLYLPOLYGLU_SYNT_1"/>
    <property type="match status" value="1"/>
</dbReference>
<comment type="cofactor">
    <cofactor evidence="1">
        <name>Mg(2+)</name>
        <dbReference type="ChEBI" id="CHEBI:18420"/>
    </cofactor>
</comment>
<dbReference type="AlphaFoldDB" id="X0VDA5"/>
<dbReference type="PANTHER" id="PTHR11136">
    <property type="entry name" value="FOLYLPOLYGLUTAMATE SYNTHASE-RELATED"/>
    <property type="match status" value="1"/>
</dbReference>
<keyword evidence="8" id="KW-0460">Magnesium</keyword>
<keyword evidence="6" id="KW-0547">Nucleotide-binding</keyword>
<dbReference type="PANTHER" id="PTHR11136:SF0">
    <property type="entry name" value="DIHYDROFOLATE SYNTHETASE-RELATED"/>
    <property type="match status" value="1"/>
</dbReference>
<feature type="non-terminal residue" evidence="11">
    <location>
        <position position="289"/>
    </location>
</feature>
<dbReference type="GO" id="GO:0046872">
    <property type="term" value="F:metal ion binding"/>
    <property type="evidence" value="ECO:0007669"/>
    <property type="project" value="UniProtKB-KW"/>
</dbReference>
<evidence type="ECO:0000256" key="1">
    <source>
        <dbReference type="ARBA" id="ARBA00001946"/>
    </source>
</evidence>
<evidence type="ECO:0000256" key="2">
    <source>
        <dbReference type="ARBA" id="ARBA00008276"/>
    </source>
</evidence>
<proteinExistence type="inferred from homology"/>
<evidence type="ECO:0000256" key="4">
    <source>
        <dbReference type="ARBA" id="ARBA00022598"/>
    </source>
</evidence>
<dbReference type="InterPro" id="IPR036565">
    <property type="entry name" value="Mur-like_cat_sf"/>
</dbReference>
<comment type="caution">
    <text evidence="11">The sequence shown here is derived from an EMBL/GenBank/DDBJ whole genome shotgun (WGS) entry which is preliminary data.</text>
</comment>
<dbReference type="EC" id="6.3.2.17" evidence="3"/>
<comment type="catalytic activity">
    <reaction evidence="9">
        <text>(6S)-5,6,7,8-tetrahydrofolyl-(gamma-L-Glu)(n) + L-glutamate + ATP = (6S)-5,6,7,8-tetrahydrofolyl-(gamma-L-Glu)(n+1) + ADP + phosphate + H(+)</text>
        <dbReference type="Rhea" id="RHEA:10580"/>
        <dbReference type="Rhea" id="RHEA-COMP:14738"/>
        <dbReference type="Rhea" id="RHEA-COMP:14740"/>
        <dbReference type="ChEBI" id="CHEBI:15378"/>
        <dbReference type="ChEBI" id="CHEBI:29985"/>
        <dbReference type="ChEBI" id="CHEBI:30616"/>
        <dbReference type="ChEBI" id="CHEBI:43474"/>
        <dbReference type="ChEBI" id="CHEBI:141005"/>
        <dbReference type="ChEBI" id="CHEBI:456216"/>
        <dbReference type="EC" id="6.3.2.17"/>
    </reaction>
</comment>
<dbReference type="SUPFAM" id="SSF53623">
    <property type="entry name" value="MurD-like peptide ligases, catalytic domain"/>
    <property type="match status" value="1"/>
</dbReference>
<dbReference type="GO" id="GO:0005524">
    <property type="term" value="F:ATP binding"/>
    <property type="evidence" value="ECO:0007669"/>
    <property type="project" value="UniProtKB-KW"/>
</dbReference>
<evidence type="ECO:0000256" key="7">
    <source>
        <dbReference type="ARBA" id="ARBA00022840"/>
    </source>
</evidence>
<feature type="non-terminal residue" evidence="11">
    <location>
        <position position="1"/>
    </location>
</feature>
<dbReference type="GO" id="GO:0005737">
    <property type="term" value="C:cytoplasm"/>
    <property type="evidence" value="ECO:0007669"/>
    <property type="project" value="TreeGrafter"/>
</dbReference>
<feature type="domain" description="Mur ligase central" evidence="10">
    <location>
        <begin position="25"/>
        <end position="266"/>
    </location>
</feature>
<evidence type="ECO:0000259" key="10">
    <source>
        <dbReference type="Pfam" id="PF08245"/>
    </source>
</evidence>
<evidence type="ECO:0000256" key="6">
    <source>
        <dbReference type="ARBA" id="ARBA00022741"/>
    </source>
</evidence>
<keyword evidence="7" id="KW-0067">ATP-binding</keyword>
<keyword evidence="5" id="KW-0479">Metal-binding</keyword>
<name>X0VDA5_9ZZZZ</name>
<dbReference type="InterPro" id="IPR013221">
    <property type="entry name" value="Mur_ligase_cen"/>
</dbReference>
<organism evidence="11">
    <name type="scientific">marine sediment metagenome</name>
    <dbReference type="NCBI Taxonomy" id="412755"/>
    <lineage>
        <taxon>unclassified sequences</taxon>
        <taxon>metagenomes</taxon>
        <taxon>ecological metagenomes</taxon>
    </lineage>
</organism>
<dbReference type="NCBIfam" id="TIGR01499">
    <property type="entry name" value="folC"/>
    <property type="match status" value="1"/>
</dbReference>
<gene>
    <name evidence="11" type="ORF">S01H1_24863</name>
</gene>
<evidence type="ECO:0000256" key="3">
    <source>
        <dbReference type="ARBA" id="ARBA00013025"/>
    </source>
</evidence>
<dbReference type="GO" id="GO:0004326">
    <property type="term" value="F:tetrahydrofolylpolyglutamate synthase activity"/>
    <property type="evidence" value="ECO:0007669"/>
    <property type="project" value="UniProtKB-EC"/>
</dbReference>
<comment type="similarity">
    <text evidence="2">Belongs to the folylpolyglutamate synthase family.</text>
</comment>
<evidence type="ECO:0000256" key="9">
    <source>
        <dbReference type="ARBA" id="ARBA00047493"/>
    </source>
</evidence>
<protein>
    <recommendedName>
        <fullName evidence="3">tetrahydrofolate synthase</fullName>
        <ecNumber evidence="3">6.3.2.17</ecNumber>
    </recommendedName>
</protein>
<evidence type="ECO:0000313" key="11">
    <source>
        <dbReference type="EMBL" id="GAF98525.1"/>
    </source>
</evidence>
<keyword evidence="4" id="KW-0436">Ligase</keyword>
<sequence>LKLDRMRQLLHRVGNPDAGLPIVHIAGTKGKGSASAILAHVLSSAGFDVGVFSSPHLTRLEERFTINGVDCTSEELVALVDRLRPVARQMDQTAEQTGDDGYRPTFFEMVTAIALMHFSQRRVDLAILEVGLGGRLDSTNVCQPAVSVITSISYDHTKQLGATLEEIAGEKGGIIKPGVPVVIGDLPQEAHEVVCRMARQRGSRVIKPFRDFHYEYRPPQELETGDACGRLDFRTNDDGGLEISQMPLRMLGKHQADNAAVALAAAMELRRQNWLISIDAIRRGLAAAS</sequence>
<dbReference type="EMBL" id="BARS01014974">
    <property type="protein sequence ID" value="GAF98525.1"/>
    <property type="molecule type" value="Genomic_DNA"/>
</dbReference>
<dbReference type="InterPro" id="IPR018109">
    <property type="entry name" value="Folylpolyglutamate_synth_CS"/>
</dbReference>
<accession>X0VDA5</accession>
<dbReference type="FunFam" id="3.40.1190.10:FF:000011">
    <property type="entry name" value="Folylpolyglutamate synthase/dihydrofolate synthase"/>
    <property type="match status" value="1"/>
</dbReference>
<dbReference type="Gene3D" id="3.40.1190.10">
    <property type="entry name" value="Mur-like, catalytic domain"/>
    <property type="match status" value="1"/>
</dbReference>
<evidence type="ECO:0000256" key="5">
    <source>
        <dbReference type="ARBA" id="ARBA00022723"/>
    </source>
</evidence>
<dbReference type="Pfam" id="PF08245">
    <property type="entry name" value="Mur_ligase_M"/>
    <property type="match status" value="1"/>
</dbReference>